<reference evidence="3" key="1">
    <citation type="journal article" date="2020" name="Stud. Mycol.">
        <title>101 Dothideomycetes genomes: a test case for predicting lifestyles and emergence of pathogens.</title>
        <authorList>
            <person name="Haridas S."/>
            <person name="Albert R."/>
            <person name="Binder M."/>
            <person name="Bloem J."/>
            <person name="Labutti K."/>
            <person name="Salamov A."/>
            <person name="Andreopoulos B."/>
            <person name="Baker S."/>
            <person name="Barry K."/>
            <person name="Bills G."/>
            <person name="Bluhm B."/>
            <person name="Cannon C."/>
            <person name="Castanera R."/>
            <person name="Culley D."/>
            <person name="Daum C."/>
            <person name="Ezra D."/>
            <person name="Gonzalez J."/>
            <person name="Henrissat B."/>
            <person name="Kuo A."/>
            <person name="Liang C."/>
            <person name="Lipzen A."/>
            <person name="Lutzoni F."/>
            <person name="Magnuson J."/>
            <person name="Mondo S."/>
            <person name="Nolan M."/>
            <person name="Ohm R."/>
            <person name="Pangilinan J."/>
            <person name="Park H.-J."/>
            <person name="Ramirez L."/>
            <person name="Alfaro M."/>
            <person name="Sun H."/>
            <person name="Tritt A."/>
            <person name="Yoshinaga Y."/>
            <person name="Zwiers L.-H."/>
            <person name="Turgeon B."/>
            <person name="Goodwin S."/>
            <person name="Spatafora J."/>
            <person name="Crous P."/>
            <person name="Grigoriev I."/>
        </authorList>
    </citation>
    <scope>NUCLEOTIDE SEQUENCE</scope>
    <source>
        <strain evidence="3">CBS 133067</strain>
    </source>
</reference>
<dbReference type="InterPro" id="IPR002347">
    <property type="entry name" value="SDR_fam"/>
</dbReference>
<keyword evidence="2" id="KW-0560">Oxidoreductase</keyword>
<keyword evidence="4" id="KW-1185">Reference proteome</keyword>
<dbReference type="Pfam" id="PF00106">
    <property type="entry name" value="adh_short"/>
    <property type="match status" value="1"/>
</dbReference>
<accession>A0A9P4M639</accession>
<organism evidence="3 4">
    <name type="scientific">Rhizodiscina lignyota</name>
    <dbReference type="NCBI Taxonomy" id="1504668"/>
    <lineage>
        <taxon>Eukaryota</taxon>
        <taxon>Fungi</taxon>
        <taxon>Dikarya</taxon>
        <taxon>Ascomycota</taxon>
        <taxon>Pezizomycotina</taxon>
        <taxon>Dothideomycetes</taxon>
        <taxon>Pleosporomycetidae</taxon>
        <taxon>Aulographales</taxon>
        <taxon>Rhizodiscinaceae</taxon>
        <taxon>Rhizodiscina</taxon>
    </lineage>
</organism>
<sequence length="301" mass="33156">MSFEYTNTSGIDCSVQPDLGSLKDKSVIVTGGSSGLGEAYVDAFVKAGAFVTNADLKPNKDQEAKSNYQFCPCDVTSWDQQLAAFKAAVSKSPHNTVDIVVANAGISGSDPIFQLEDTDEPTEPNLKIIQVDFIGVVYTAKLAMHYFNKQDPSRDRCLILKSSLAGFLDLPGATSYQSSKFAVRGLMCNLRRAGRCRVNLVAPWYVNTPIMSETVVKRIDDLLKKHGADWATIEDCARTVLRIAADSSVQGRSLAVVPHSVSEHGYMDINYDDYEGRDDIKWLQHLCLYFNHRSSVPADKQ</sequence>
<evidence type="ECO:0000313" key="3">
    <source>
        <dbReference type="EMBL" id="KAF2095937.1"/>
    </source>
</evidence>
<evidence type="ECO:0000313" key="4">
    <source>
        <dbReference type="Proteomes" id="UP000799772"/>
    </source>
</evidence>
<dbReference type="Proteomes" id="UP000799772">
    <property type="component" value="Unassembled WGS sequence"/>
</dbReference>
<dbReference type="EMBL" id="ML978130">
    <property type="protein sequence ID" value="KAF2095937.1"/>
    <property type="molecule type" value="Genomic_DNA"/>
</dbReference>
<dbReference type="PANTHER" id="PTHR43180">
    <property type="entry name" value="3-OXOACYL-(ACYL-CARRIER-PROTEIN) REDUCTASE (AFU_ORTHOLOGUE AFUA_6G11210)"/>
    <property type="match status" value="1"/>
</dbReference>
<dbReference type="PRINTS" id="PR00081">
    <property type="entry name" value="GDHRDH"/>
</dbReference>
<evidence type="ECO:0000256" key="1">
    <source>
        <dbReference type="ARBA" id="ARBA00006484"/>
    </source>
</evidence>
<proteinExistence type="inferred from homology"/>
<evidence type="ECO:0000256" key="2">
    <source>
        <dbReference type="ARBA" id="ARBA00023002"/>
    </source>
</evidence>
<dbReference type="InterPro" id="IPR036291">
    <property type="entry name" value="NAD(P)-bd_dom_sf"/>
</dbReference>
<dbReference type="AlphaFoldDB" id="A0A9P4M639"/>
<dbReference type="PANTHER" id="PTHR43180:SF31">
    <property type="entry name" value="CHAIN DEHYDROGENASE_REDUCTASE, PUTATIVE (AFU_ORTHOLOGUE AFUA_2G16570)-RELATED"/>
    <property type="match status" value="1"/>
</dbReference>
<dbReference type="SUPFAM" id="SSF51735">
    <property type="entry name" value="NAD(P)-binding Rossmann-fold domains"/>
    <property type="match status" value="1"/>
</dbReference>
<dbReference type="OrthoDB" id="5371740at2759"/>
<dbReference type="Gene3D" id="3.40.50.720">
    <property type="entry name" value="NAD(P)-binding Rossmann-like Domain"/>
    <property type="match status" value="1"/>
</dbReference>
<comment type="caution">
    <text evidence="3">The sequence shown here is derived from an EMBL/GenBank/DDBJ whole genome shotgun (WGS) entry which is preliminary data.</text>
</comment>
<dbReference type="GO" id="GO:0016491">
    <property type="term" value="F:oxidoreductase activity"/>
    <property type="evidence" value="ECO:0007669"/>
    <property type="project" value="UniProtKB-KW"/>
</dbReference>
<gene>
    <name evidence="3" type="ORF">NA57DRAFT_78711</name>
</gene>
<protein>
    <submittedName>
        <fullName evidence="3">NAD(P)-binding protein</fullName>
    </submittedName>
</protein>
<name>A0A9P4M639_9PEZI</name>
<comment type="similarity">
    <text evidence="1">Belongs to the short-chain dehydrogenases/reductases (SDR) family.</text>
</comment>